<feature type="signal peptide" evidence="1">
    <location>
        <begin position="1"/>
        <end position="24"/>
    </location>
</feature>
<dbReference type="Pfam" id="PF01297">
    <property type="entry name" value="ZnuA"/>
    <property type="match status" value="1"/>
</dbReference>
<dbReference type="PANTHER" id="PTHR42953:SF2">
    <property type="entry name" value="ADHESION PROTEIN"/>
    <property type="match status" value="1"/>
</dbReference>
<accession>A0ABT0A2S9</accession>
<dbReference type="PANTHER" id="PTHR42953">
    <property type="entry name" value="HIGH-AFFINITY ZINC UPTAKE SYSTEM PROTEIN ZNUA-RELATED"/>
    <property type="match status" value="1"/>
</dbReference>
<dbReference type="InterPro" id="IPR006127">
    <property type="entry name" value="ZnuA-like"/>
</dbReference>
<evidence type="ECO:0000256" key="1">
    <source>
        <dbReference type="SAM" id="SignalP"/>
    </source>
</evidence>
<feature type="chain" id="PRO_5046036023" evidence="1">
    <location>
        <begin position="25"/>
        <end position="302"/>
    </location>
</feature>
<comment type="caution">
    <text evidence="2">The sequence shown here is derived from an EMBL/GenBank/DDBJ whole genome shotgun (WGS) entry which is preliminary data.</text>
</comment>
<evidence type="ECO:0000313" key="2">
    <source>
        <dbReference type="EMBL" id="MCJ0825285.1"/>
    </source>
</evidence>
<dbReference type="Proteomes" id="UP001165423">
    <property type="component" value="Unassembled WGS sequence"/>
</dbReference>
<name>A0ABT0A2S9_9GAMM</name>
<evidence type="ECO:0000313" key="3">
    <source>
        <dbReference type="Proteomes" id="UP001165423"/>
    </source>
</evidence>
<gene>
    <name evidence="2" type="ORF">MQC88_04810</name>
</gene>
<dbReference type="EMBL" id="JALGCL010000001">
    <property type="protein sequence ID" value="MCJ0825285.1"/>
    <property type="molecule type" value="Genomic_DNA"/>
</dbReference>
<organism evidence="2 3">
    <name type="scientific">Cognatiluteimonas sedimenti</name>
    <dbReference type="NCBI Taxonomy" id="2927791"/>
    <lineage>
        <taxon>Bacteria</taxon>
        <taxon>Pseudomonadati</taxon>
        <taxon>Pseudomonadota</taxon>
        <taxon>Gammaproteobacteria</taxon>
        <taxon>Lysobacterales</taxon>
        <taxon>Lysobacteraceae</taxon>
        <taxon>Cognatiluteimonas</taxon>
    </lineage>
</organism>
<sequence>MKLFAIPALLLAAGLAAAPGPAQAKLKVFACEPEWGALVRELAGDKVDLDVATTALQDVHVIEAKPSLIAKVRSADLAVCTGAQLEIGWLPQLIRQSGNTRIASGAGSFMAAMQVKTLGKPTTLDRANGDVHPDGNPHIQMDPRRVLIVARRLADRLAGLDPANAATYNARGADFEQRWLAAMVKWKAQAAPLKGRKVVVHHISWVYLWDWLGLQEIGALEPRPGVPPTAAHLSALVATTKSADTLAIVRAAYQDPKPADWLSQRTGVPAVTLPFSVGGDAQSKDLFGLFDSTIAKLLGAAK</sequence>
<protein>
    <submittedName>
        <fullName evidence="2">Zinc ABC transporter substrate-binding protein</fullName>
    </submittedName>
</protein>
<keyword evidence="1" id="KW-0732">Signal</keyword>
<dbReference type="Gene3D" id="3.40.50.1980">
    <property type="entry name" value="Nitrogenase molybdenum iron protein domain"/>
    <property type="match status" value="2"/>
</dbReference>
<dbReference type="RefSeq" id="WP_243319519.1">
    <property type="nucleotide sequence ID" value="NZ_JALGCL010000001.1"/>
</dbReference>
<dbReference type="SUPFAM" id="SSF53807">
    <property type="entry name" value="Helical backbone' metal receptor"/>
    <property type="match status" value="1"/>
</dbReference>
<keyword evidence="3" id="KW-1185">Reference proteome</keyword>
<dbReference type="InterPro" id="IPR050492">
    <property type="entry name" value="Bact_metal-bind_prot9"/>
</dbReference>
<reference evidence="2 3" key="1">
    <citation type="submission" date="2022-03" db="EMBL/GenBank/DDBJ databases">
        <title>Luteimonas soily sp. nov., a novel bacterium isolated from the soil.</title>
        <authorList>
            <person name="Zhang X."/>
        </authorList>
    </citation>
    <scope>NUCLEOTIDE SEQUENCE [LARGE SCALE GENOMIC DNA]</scope>
    <source>
        <strain evidence="2 3">50</strain>
    </source>
</reference>
<proteinExistence type="predicted"/>